<evidence type="ECO:0000259" key="2">
    <source>
        <dbReference type="Pfam" id="PF19291"/>
    </source>
</evidence>
<proteinExistence type="predicted"/>
<accession>A0ABW1G2A0</accession>
<dbReference type="PANTHER" id="PTHR31616:SF10">
    <property type="entry name" value="TREHALASE"/>
    <property type="match status" value="1"/>
</dbReference>
<dbReference type="InterPro" id="IPR011613">
    <property type="entry name" value="GH15-like"/>
</dbReference>
<dbReference type="RefSeq" id="WP_380584198.1">
    <property type="nucleotide sequence ID" value="NZ_JBHSQJ010000068.1"/>
</dbReference>
<sequence length="575" mass="62494">MAPGAPPPQPLVGYALLADGERGALVGPQGEVVWLCAPRWDSDAVFSHLVGGPGWYQVCPVQTFVPGGHYEAGSLVWRSRWITHAGILECREALAFPGDPHRTVLLRRLTARSGRTTARIAFEPAAGFGSGRVDRLRRDQDGVWTADLGGLRMRWRGARDARMRGGVLVFEVELTAGQEHDLVLELSDRPLPEPVPPDELWRATETAWRQALPALGHRDVRHACTVLRGLTGSSGGTVAAATTSLPERAEQGRNYDYRYVWIRDLSYIGLAAAAAGAEEMLDGAVRFVTERLLEHGERLAPAYTVAGDPIPDQRQLDLPGYPGGFDLVGNTVAHQFQLDAFGESLLLLAEAARLDRLDGDGHRAVRLAVDAVAARRRQPDSGIWELEPRRWTHSRLSCVAGLRAAAGNCALGGRAAEWAALADRVLAETAADSLHRSGRWQRAPDDPSVDAALLLPPLRGALPPEDPRSLATLDAVLRDLTEGDFVYRFRHDERPLADAEGAFLLCGFVLALAEHALGRELTARRRYERNRAAGGPAGLYAEEFDVAQSQLRGNLPQAFVHALQVEAATRLAGEP</sequence>
<dbReference type="EMBL" id="JBHSQJ010000068">
    <property type="protein sequence ID" value="MFC5908895.1"/>
    <property type="molecule type" value="Genomic_DNA"/>
</dbReference>
<dbReference type="Pfam" id="PF19291">
    <property type="entry name" value="TREH_N"/>
    <property type="match status" value="1"/>
</dbReference>
<evidence type="ECO:0000313" key="4">
    <source>
        <dbReference type="Proteomes" id="UP001596174"/>
    </source>
</evidence>
<dbReference type="Gene3D" id="1.50.10.10">
    <property type="match status" value="1"/>
</dbReference>
<dbReference type="SUPFAM" id="SSF48208">
    <property type="entry name" value="Six-hairpin glycosidases"/>
    <property type="match status" value="1"/>
</dbReference>
<feature type="domain" description="GH15-like" evidence="1">
    <location>
        <begin position="233"/>
        <end position="568"/>
    </location>
</feature>
<name>A0ABW1G2A0_9ACTN</name>
<dbReference type="InterPro" id="IPR012341">
    <property type="entry name" value="6hp_glycosidase-like_sf"/>
</dbReference>
<comment type="caution">
    <text evidence="3">The sequence shown here is derived from an EMBL/GenBank/DDBJ whole genome shotgun (WGS) entry which is preliminary data.</text>
</comment>
<dbReference type="PANTHER" id="PTHR31616">
    <property type="entry name" value="TREHALASE"/>
    <property type="match status" value="1"/>
</dbReference>
<evidence type="ECO:0000313" key="3">
    <source>
        <dbReference type="EMBL" id="MFC5908895.1"/>
    </source>
</evidence>
<reference evidence="4" key="1">
    <citation type="journal article" date="2019" name="Int. J. Syst. Evol. Microbiol.">
        <title>The Global Catalogue of Microorganisms (GCM) 10K type strain sequencing project: providing services to taxonomists for standard genome sequencing and annotation.</title>
        <authorList>
            <consortium name="The Broad Institute Genomics Platform"/>
            <consortium name="The Broad Institute Genome Sequencing Center for Infectious Disease"/>
            <person name="Wu L."/>
            <person name="Ma J."/>
        </authorList>
    </citation>
    <scope>NUCLEOTIDE SEQUENCE [LARGE SCALE GENOMIC DNA]</scope>
    <source>
        <strain evidence="4">JCM 4816</strain>
    </source>
</reference>
<dbReference type="InterPro" id="IPR008928">
    <property type="entry name" value="6-hairpin_glycosidase_sf"/>
</dbReference>
<dbReference type="Proteomes" id="UP001596174">
    <property type="component" value="Unassembled WGS sequence"/>
</dbReference>
<evidence type="ECO:0000259" key="1">
    <source>
        <dbReference type="Pfam" id="PF00723"/>
    </source>
</evidence>
<protein>
    <submittedName>
        <fullName evidence="3">Glycoside hydrolase family 15 protein</fullName>
    </submittedName>
</protein>
<keyword evidence="4" id="KW-1185">Reference proteome</keyword>
<gene>
    <name evidence="3" type="ORF">ACFP3V_16930</name>
</gene>
<dbReference type="GO" id="GO:0016787">
    <property type="term" value="F:hydrolase activity"/>
    <property type="evidence" value="ECO:0007669"/>
    <property type="project" value="UniProtKB-KW"/>
</dbReference>
<organism evidence="3 4">
    <name type="scientific">Streptacidiphilus monticola</name>
    <dbReference type="NCBI Taxonomy" id="2161674"/>
    <lineage>
        <taxon>Bacteria</taxon>
        <taxon>Bacillati</taxon>
        <taxon>Actinomycetota</taxon>
        <taxon>Actinomycetes</taxon>
        <taxon>Kitasatosporales</taxon>
        <taxon>Streptomycetaceae</taxon>
        <taxon>Streptacidiphilus</taxon>
    </lineage>
</organism>
<dbReference type="Pfam" id="PF00723">
    <property type="entry name" value="Glyco_hydro_15"/>
    <property type="match status" value="1"/>
</dbReference>
<keyword evidence="3" id="KW-0378">Hydrolase</keyword>
<feature type="domain" description="Trehalase-like N-terminal" evidence="2">
    <location>
        <begin position="12"/>
        <end position="143"/>
    </location>
</feature>
<dbReference type="InterPro" id="IPR045582">
    <property type="entry name" value="Trehalase-like_N"/>
</dbReference>